<dbReference type="InterPro" id="IPR016186">
    <property type="entry name" value="C-type_lectin-like/link_sf"/>
</dbReference>
<keyword evidence="3" id="KW-1185">Reference proteome</keyword>
<reference evidence="2" key="3">
    <citation type="submission" date="2023-05" db="EMBL/GenBank/DDBJ databases">
        <authorList>
            <person name="Smith C.H."/>
        </authorList>
    </citation>
    <scope>NUCLEOTIDE SEQUENCE</scope>
    <source>
        <strain evidence="2">CHS0354</strain>
        <tissue evidence="2">Mantle</tissue>
    </source>
</reference>
<reference evidence="2" key="1">
    <citation type="journal article" date="2021" name="Genome Biol. Evol.">
        <title>A High-Quality Reference Genome for a Parasitic Bivalve with Doubly Uniparental Inheritance (Bivalvia: Unionida).</title>
        <authorList>
            <person name="Smith C.H."/>
        </authorList>
    </citation>
    <scope>NUCLEOTIDE SEQUENCE</scope>
    <source>
        <strain evidence="2">CHS0354</strain>
    </source>
</reference>
<dbReference type="Proteomes" id="UP001195483">
    <property type="component" value="Unassembled WGS sequence"/>
</dbReference>
<comment type="caution">
    <text evidence="2">The sequence shown here is derived from an EMBL/GenBank/DDBJ whole genome shotgun (WGS) entry which is preliminary data.</text>
</comment>
<dbReference type="CDD" id="cd00037">
    <property type="entry name" value="CLECT"/>
    <property type="match status" value="1"/>
</dbReference>
<protein>
    <recommendedName>
        <fullName evidence="1">C-type lectin domain-containing protein</fullName>
    </recommendedName>
</protein>
<proteinExistence type="predicted"/>
<name>A0AAE0RQB2_9BIVA</name>
<dbReference type="InterPro" id="IPR016187">
    <property type="entry name" value="CTDL_fold"/>
</dbReference>
<accession>A0AAE0RQB2</accession>
<feature type="domain" description="C-type lectin" evidence="1">
    <location>
        <begin position="106"/>
        <end position="230"/>
    </location>
</feature>
<organism evidence="2 3">
    <name type="scientific">Potamilus streckersoni</name>
    <dbReference type="NCBI Taxonomy" id="2493646"/>
    <lineage>
        <taxon>Eukaryota</taxon>
        <taxon>Metazoa</taxon>
        <taxon>Spiralia</taxon>
        <taxon>Lophotrochozoa</taxon>
        <taxon>Mollusca</taxon>
        <taxon>Bivalvia</taxon>
        <taxon>Autobranchia</taxon>
        <taxon>Heteroconchia</taxon>
        <taxon>Palaeoheterodonta</taxon>
        <taxon>Unionida</taxon>
        <taxon>Unionoidea</taxon>
        <taxon>Unionidae</taxon>
        <taxon>Ambleminae</taxon>
        <taxon>Lampsilini</taxon>
        <taxon>Potamilus</taxon>
    </lineage>
</organism>
<dbReference type="Pfam" id="PF00059">
    <property type="entry name" value="Lectin_C"/>
    <property type="match status" value="1"/>
</dbReference>
<dbReference type="PROSITE" id="PS50041">
    <property type="entry name" value="C_TYPE_LECTIN_2"/>
    <property type="match status" value="1"/>
</dbReference>
<dbReference type="SUPFAM" id="SSF56436">
    <property type="entry name" value="C-type lectin-like"/>
    <property type="match status" value="1"/>
</dbReference>
<dbReference type="SMART" id="SM00034">
    <property type="entry name" value="CLECT"/>
    <property type="match status" value="1"/>
</dbReference>
<evidence type="ECO:0000259" key="1">
    <source>
        <dbReference type="PROSITE" id="PS50041"/>
    </source>
</evidence>
<evidence type="ECO:0000313" key="2">
    <source>
        <dbReference type="EMBL" id="KAK3577721.1"/>
    </source>
</evidence>
<evidence type="ECO:0000313" key="3">
    <source>
        <dbReference type="Proteomes" id="UP001195483"/>
    </source>
</evidence>
<dbReference type="EMBL" id="JAEAOA010000235">
    <property type="protein sequence ID" value="KAK3577721.1"/>
    <property type="molecule type" value="Genomic_DNA"/>
</dbReference>
<dbReference type="Gene3D" id="3.10.100.10">
    <property type="entry name" value="Mannose-Binding Protein A, subunit A"/>
    <property type="match status" value="1"/>
</dbReference>
<gene>
    <name evidence="2" type="ORF">CHS0354_002933</name>
</gene>
<reference evidence="2" key="2">
    <citation type="journal article" date="2021" name="Genome Biol. Evol.">
        <title>Developing a high-quality reference genome for a parasitic bivalve with doubly uniparental inheritance (Bivalvia: Unionida).</title>
        <authorList>
            <person name="Smith C.H."/>
        </authorList>
    </citation>
    <scope>NUCLEOTIDE SEQUENCE</scope>
    <source>
        <strain evidence="2">CHS0354</strain>
        <tissue evidence="2">Mantle</tissue>
    </source>
</reference>
<sequence>MKLSYVIGIYHMTILLRSSDGTHEEELVLILLLIGLLMYIRQLGKGVVIKYINDNNGGTFTDQTTSTSTWSTTSARSTTTIQPTVEPRLDCKAGYVLYTGLGTPFCYRYDTKCLTWDEAQKVCQTEGTDLAVLDAQSLPGLGDIMNRIFQAGPRICPPSNGIWIGAMTRVDDFVAEYIDGTTISSSNPLWQDGYPFIGNQCVQYNTDVNDQRKLRIVTQRCDFTSAIVCQQRR</sequence>
<dbReference type="AlphaFoldDB" id="A0AAE0RQB2"/>
<dbReference type="InterPro" id="IPR001304">
    <property type="entry name" value="C-type_lectin-like"/>
</dbReference>